<evidence type="ECO:0000256" key="3">
    <source>
        <dbReference type="SAM" id="Phobius"/>
    </source>
</evidence>
<keyword evidence="3" id="KW-1133">Transmembrane helix</keyword>
<comment type="similarity">
    <text evidence="1">Belongs to the LytR/CpsA/Psr (LCP) family.</text>
</comment>
<evidence type="ECO:0000256" key="1">
    <source>
        <dbReference type="ARBA" id="ARBA00006068"/>
    </source>
</evidence>
<accession>A0ABU2J8Y0</accession>
<keyword evidence="7" id="KW-1185">Reference proteome</keyword>
<dbReference type="InterPro" id="IPR050922">
    <property type="entry name" value="LytR/CpsA/Psr_CW_biosynth"/>
</dbReference>
<dbReference type="Pfam" id="PF03816">
    <property type="entry name" value="LytR_cpsA_psr"/>
    <property type="match status" value="1"/>
</dbReference>
<dbReference type="Gene3D" id="3.40.630.190">
    <property type="entry name" value="LCP protein"/>
    <property type="match status" value="1"/>
</dbReference>
<dbReference type="Pfam" id="PF13399">
    <property type="entry name" value="LytR_C"/>
    <property type="match status" value="1"/>
</dbReference>
<dbReference type="InterPro" id="IPR027381">
    <property type="entry name" value="LytR/CpsA/Psr_C"/>
</dbReference>
<feature type="transmembrane region" description="Helical" evidence="3">
    <location>
        <begin position="34"/>
        <end position="56"/>
    </location>
</feature>
<sequence>MGEHRSTSSDGDARLPLPAALPHGRGRLRRGFGIGVRLIAALLSLAVLLGSGYAWVTYQNFLSDVHTVDPFSKAVAGAPRQADMDGEDQNILLVGNDDRTGATPSELAALSTTTDGGGINTDTMMVLHVPADGSRATGISFPRDSWVNVPGYGMNKLNAAYSLGSEKGGASGGARLLITVIQNLTGLTIDHYVAVSMLGFYRIASVLGPIQVCLNQPAKDPYSGTDLPAGRSTLNASQALSFVRQRHNLPRGDLDREVRQQYFLSTEFRKLTSGGSLFKIQKLLRAVSSSITKDPGLDLGKFASQVQGLSAGNVTFATIPTLGTPTIYVHGAEVSIVAVNMAAIPGFVAKVIGRPTNYEKAATVEPAMVSVRVVNGSGVASAGPTTVAALQRLGFRAGHAGNGAKTTTTTIQYPAGMESQAKTVAASLPGAGVAVSSRVRAVTILLGVDRLPVRAPGTAASSGASTPAPTTSAPSPAKAYSASSCIN</sequence>
<evidence type="ECO:0000313" key="6">
    <source>
        <dbReference type="EMBL" id="MDT0261412.1"/>
    </source>
</evidence>
<dbReference type="PANTHER" id="PTHR33392">
    <property type="entry name" value="POLYISOPRENYL-TEICHOIC ACID--PEPTIDOGLYCAN TEICHOIC ACID TRANSFERASE TAGU"/>
    <property type="match status" value="1"/>
</dbReference>
<evidence type="ECO:0000259" key="5">
    <source>
        <dbReference type="Pfam" id="PF13399"/>
    </source>
</evidence>
<dbReference type="EMBL" id="JAVREH010000007">
    <property type="protein sequence ID" value="MDT0261412.1"/>
    <property type="molecule type" value="Genomic_DNA"/>
</dbReference>
<dbReference type="Proteomes" id="UP001183176">
    <property type="component" value="Unassembled WGS sequence"/>
</dbReference>
<name>A0ABU2J8Y0_9ACTN</name>
<reference evidence="7" key="1">
    <citation type="submission" date="2023-07" db="EMBL/GenBank/DDBJ databases">
        <title>30 novel species of actinomycetes from the DSMZ collection.</title>
        <authorList>
            <person name="Nouioui I."/>
        </authorList>
    </citation>
    <scope>NUCLEOTIDE SEQUENCE [LARGE SCALE GENOMIC DNA]</scope>
    <source>
        <strain evidence="7">DSM 44399</strain>
    </source>
</reference>
<evidence type="ECO:0000256" key="2">
    <source>
        <dbReference type="SAM" id="MobiDB-lite"/>
    </source>
</evidence>
<protein>
    <submittedName>
        <fullName evidence="6">LCP family protein</fullName>
    </submittedName>
</protein>
<feature type="domain" description="Cell envelope-related transcriptional attenuator" evidence="4">
    <location>
        <begin position="120"/>
        <end position="271"/>
    </location>
</feature>
<dbReference type="RefSeq" id="WP_311422568.1">
    <property type="nucleotide sequence ID" value="NZ_JAVREH010000007.1"/>
</dbReference>
<keyword evidence="3" id="KW-0472">Membrane</keyword>
<gene>
    <name evidence="6" type="ORF">RM423_08385</name>
</gene>
<dbReference type="Gene3D" id="3.30.70.2390">
    <property type="match status" value="1"/>
</dbReference>
<comment type="caution">
    <text evidence="6">The sequence shown here is derived from an EMBL/GenBank/DDBJ whole genome shotgun (WGS) entry which is preliminary data.</text>
</comment>
<feature type="region of interest" description="Disordered" evidence="2">
    <location>
        <begin position="457"/>
        <end position="487"/>
    </location>
</feature>
<dbReference type="PANTHER" id="PTHR33392:SF6">
    <property type="entry name" value="POLYISOPRENYL-TEICHOIC ACID--PEPTIDOGLYCAN TEICHOIC ACID TRANSFERASE TAGU"/>
    <property type="match status" value="1"/>
</dbReference>
<keyword evidence="3" id="KW-0812">Transmembrane</keyword>
<evidence type="ECO:0000313" key="7">
    <source>
        <dbReference type="Proteomes" id="UP001183176"/>
    </source>
</evidence>
<organism evidence="6 7">
    <name type="scientific">Jatrophihabitans lederbergiae</name>
    <dbReference type="NCBI Taxonomy" id="3075547"/>
    <lineage>
        <taxon>Bacteria</taxon>
        <taxon>Bacillati</taxon>
        <taxon>Actinomycetota</taxon>
        <taxon>Actinomycetes</taxon>
        <taxon>Jatrophihabitantales</taxon>
        <taxon>Jatrophihabitantaceae</taxon>
        <taxon>Jatrophihabitans</taxon>
    </lineage>
</organism>
<evidence type="ECO:0000259" key="4">
    <source>
        <dbReference type="Pfam" id="PF03816"/>
    </source>
</evidence>
<feature type="domain" description="LytR/CpsA/Psr regulator C-terminal" evidence="5">
    <location>
        <begin position="369"/>
        <end position="449"/>
    </location>
</feature>
<dbReference type="NCBIfam" id="TIGR00350">
    <property type="entry name" value="lytR_cpsA_psr"/>
    <property type="match status" value="1"/>
</dbReference>
<dbReference type="InterPro" id="IPR004474">
    <property type="entry name" value="LytR_CpsA_psr"/>
</dbReference>
<proteinExistence type="inferred from homology"/>